<dbReference type="PANTHER" id="PTHR30489:SF0">
    <property type="entry name" value="LIPOPROTEIN-RELEASING SYSTEM TRANSMEMBRANE PROTEIN LOLE"/>
    <property type="match status" value="1"/>
</dbReference>
<gene>
    <name evidence="9" type="ORF">BW730_15600</name>
</gene>
<feature type="transmembrane region" description="Helical" evidence="7">
    <location>
        <begin position="12"/>
        <end position="36"/>
    </location>
</feature>
<feature type="domain" description="ABC3 transporter permease C-terminal" evidence="8">
    <location>
        <begin position="65"/>
        <end position="176"/>
    </location>
</feature>
<feature type="transmembrane region" description="Helical" evidence="7">
    <location>
        <begin position="210"/>
        <end position="230"/>
    </location>
</feature>
<comment type="subcellular location">
    <subcellularLocation>
        <location evidence="1">Cell membrane</location>
        <topology evidence="1">Multi-pass membrane protein</topology>
    </subcellularLocation>
</comment>
<evidence type="ECO:0000259" key="8">
    <source>
        <dbReference type="Pfam" id="PF02687"/>
    </source>
</evidence>
<keyword evidence="6 7" id="KW-0472">Membrane</keyword>
<proteinExistence type="inferred from homology"/>
<dbReference type="KEGG" id="tes:BW730_15600"/>
<dbReference type="GO" id="GO:0044874">
    <property type="term" value="P:lipoprotein localization to outer membrane"/>
    <property type="evidence" value="ECO:0007669"/>
    <property type="project" value="TreeGrafter"/>
</dbReference>
<feature type="domain" description="ABC3 transporter permease C-terminal" evidence="8">
    <location>
        <begin position="355"/>
        <end position="464"/>
    </location>
</feature>
<dbReference type="InterPro" id="IPR003838">
    <property type="entry name" value="ABC3_permease_C"/>
</dbReference>
<evidence type="ECO:0000256" key="6">
    <source>
        <dbReference type="ARBA" id="ARBA00023136"/>
    </source>
</evidence>
<evidence type="ECO:0000256" key="7">
    <source>
        <dbReference type="SAM" id="Phobius"/>
    </source>
</evidence>
<organism evidence="9 10">
    <name type="scientific">Tessaracoccus aquimaris</name>
    <dbReference type="NCBI Taxonomy" id="1332264"/>
    <lineage>
        <taxon>Bacteria</taxon>
        <taxon>Bacillati</taxon>
        <taxon>Actinomycetota</taxon>
        <taxon>Actinomycetes</taxon>
        <taxon>Propionibacteriales</taxon>
        <taxon>Propionibacteriaceae</taxon>
        <taxon>Tessaracoccus</taxon>
    </lineage>
</organism>
<dbReference type="Pfam" id="PF02687">
    <property type="entry name" value="FtsX"/>
    <property type="match status" value="2"/>
</dbReference>
<feature type="transmembrane region" description="Helical" evidence="7">
    <location>
        <begin position="342"/>
        <end position="363"/>
    </location>
</feature>
<feature type="transmembrane region" description="Helical" evidence="7">
    <location>
        <begin position="155"/>
        <end position="176"/>
    </location>
</feature>
<evidence type="ECO:0000256" key="1">
    <source>
        <dbReference type="ARBA" id="ARBA00004651"/>
    </source>
</evidence>
<evidence type="ECO:0000313" key="10">
    <source>
        <dbReference type="Proteomes" id="UP000188145"/>
    </source>
</evidence>
<keyword evidence="3" id="KW-1003">Cell membrane</keyword>
<evidence type="ECO:0000256" key="3">
    <source>
        <dbReference type="ARBA" id="ARBA00022475"/>
    </source>
</evidence>
<evidence type="ECO:0000256" key="2">
    <source>
        <dbReference type="ARBA" id="ARBA00005236"/>
    </source>
</evidence>
<evidence type="ECO:0000313" key="9">
    <source>
        <dbReference type="EMBL" id="AQP48716.1"/>
    </source>
</evidence>
<keyword evidence="5 7" id="KW-1133">Transmembrane helix</keyword>
<feature type="transmembrane region" description="Helical" evidence="7">
    <location>
        <begin position="250"/>
        <end position="270"/>
    </location>
</feature>
<dbReference type="InterPro" id="IPR051447">
    <property type="entry name" value="Lipoprotein-release_system"/>
</dbReference>
<reference evidence="10" key="1">
    <citation type="submission" date="2017-02" db="EMBL/GenBank/DDBJ databases">
        <title>Tessaracoccus aquaemaris sp. nov., isolated from the intestine of a Korean rockfish, Sebastes schlegelii, in a marine aquaculture pond.</title>
        <authorList>
            <person name="Tak E.J."/>
            <person name="Bae J.-W."/>
        </authorList>
    </citation>
    <scope>NUCLEOTIDE SEQUENCE [LARGE SCALE GENOMIC DNA]</scope>
    <source>
        <strain evidence="10">NSG39</strain>
    </source>
</reference>
<accession>A0A1Q2CRH8</accession>
<dbReference type="RefSeq" id="WP_077687063.1">
    <property type="nucleotide sequence ID" value="NZ_CP019606.1"/>
</dbReference>
<evidence type="ECO:0000256" key="4">
    <source>
        <dbReference type="ARBA" id="ARBA00022692"/>
    </source>
</evidence>
<keyword evidence="10" id="KW-1185">Reference proteome</keyword>
<dbReference type="GO" id="GO:0098797">
    <property type="term" value="C:plasma membrane protein complex"/>
    <property type="evidence" value="ECO:0007669"/>
    <property type="project" value="TreeGrafter"/>
</dbReference>
<dbReference type="STRING" id="1332264.BW730_15600"/>
<name>A0A1Q2CRH8_9ACTN</name>
<evidence type="ECO:0000256" key="5">
    <source>
        <dbReference type="ARBA" id="ARBA00022989"/>
    </source>
</evidence>
<dbReference type="AlphaFoldDB" id="A0A1Q2CRH8"/>
<dbReference type="EMBL" id="CP019606">
    <property type="protein sequence ID" value="AQP48716.1"/>
    <property type="molecule type" value="Genomic_DNA"/>
</dbReference>
<dbReference type="Proteomes" id="UP000188145">
    <property type="component" value="Chromosome"/>
</dbReference>
<feature type="transmembrane region" description="Helical" evidence="7">
    <location>
        <begin position="398"/>
        <end position="419"/>
    </location>
</feature>
<feature type="transmembrane region" description="Helical" evidence="7">
    <location>
        <begin position="431"/>
        <end position="457"/>
    </location>
</feature>
<feature type="transmembrane region" description="Helical" evidence="7">
    <location>
        <begin position="56"/>
        <end position="84"/>
    </location>
</feature>
<protein>
    <recommendedName>
        <fullName evidence="8">ABC3 transporter permease C-terminal domain-containing protein</fullName>
    </recommendedName>
</protein>
<feature type="transmembrane region" description="Helical" evidence="7">
    <location>
        <begin position="112"/>
        <end position="135"/>
    </location>
</feature>
<dbReference type="PANTHER" id="PTHR30489">
    <property type="entry name" value="LIPOPROTEIN-RELEASING SYSTEM TRANSMEMBRANE PROTEIN LOLE"/>
    <property type="match status" value="1"/>
</dbReference>
<feature type="transmembrane region" description="Helical" evidence="7">
    <location>
        <begin position="302"/>
        <end position="322"/>
    </location>
</feature>
<keyword evidence="4 7" id="KW-0812">Transmembrane</keyword>
<dbReference type="OrthoDB" id="3734492at2"/>
<comment type="similarity">
    <text evidence="2">Belongs to the ABC-4 integral membrane protein family. LolC/E subfamily.</text>
</comment>
<sequence length="477" mass="49380">MRDVQLAELRDSWTAWLGVALVFVAVNLGLGLSGLLQATAVNAGARGLLPEVEVFALTFSASTNLFLSVVVGIAVISSATSLVVDSRRGSLARLGLVGATPAQIRGTVRIQLIAVSLASAVVGQLLAMLLLQPLLDLTMGSRAQSGDYTGPPPPAVYSPTAVILAAGFTVIVALIGGARQAKRASMIAPVEALRQATTGASTERFGVGKWIRVVLLALAVAAFFAIPTVVKGMSEDPDAGNAAFSTAMQGTVFSLVLATALVGMLTPLLVGPLTRIWAGLIPAVDPVWRMARQNIVARGMRMARTVVPMMFSISLLVGMVMVGESLNAMLRAAGAEGQLENIGLSTMLPLLGMPLIIALGGGIGSLIMMSRQRDAELALAGVVGATPAQRVAMPAYEAVIMAVNALLLSAVPVTIALVLCQQSMQAIGMPFVIAVPWASLFWVVLVLFVVVVAATVLPTLGSLSKPEPKVVARLIAE</sequence>